<accession>A0AAX0B2Q5</accession>
<dbReference type="RefSeq" id="WP_173711074.1">
    <property type="nucleotide sequence ID" value="NZ_JABSWW010000001.1"/>
</dbReference>
<dbReference type="InterPro" id="IPR036279">
    <property type="entry name" value="5-3_exonuclease_C_sf"/>
</dbReference>
<evidence type="ECO:0000259" key="1">
    <source>
        <dbReference type="Pfam" id="PF02371"/>
    </source>
</evidence>
<reference evidence="2" key="2">
    <citation type="journal article" date="2022" name="Nat. Biotechnol.">
        <title>Carbon-negative production of acetone and isopropanol by gas fermentation at industrial pilot scale.</title>
        <authorList>
            <person name="Liew F.E."/>
            <person name="Nogle R."/>
            <person name="Abdalla T."/>
            <person name="Rasor B.J."/>
            <person name="Canter C."/>
            <person name="Jensen R.O."/>
            <person name="Wang L."/>
            <person name="Strutz J."/>
            <person name="Chirania P."/>
            <person name="De Tissera S."/>
            <person name="Mueller A.P."/>
            <person name="Ruan Z."/>
            <person name="Gao A."/>
            <person name="Tran L."/>
            <person name="Engle N.L."/>
            <person name="Bromley J.C."/>
            <person name="Daniell J."/>
            <person name="Conrado R."/>
            <person name="Tschaplinski T.J."/>
            <person name="Giannone R.J."/>
            <person name="Hettich R.L."/>
            <person name="Karim A.S."/>
            <person name="Simpson S.D."/>
            <person name="Brown S.D."/>
            <person name="Leang C."/>
            <person name="Jewett M.C."/>
            <person name="Kopke M."/>
        </authorList>
    </citation>
    <scope>NUCLEOTIDE SEQUENCE</scope>
    <source>
        <strain evidence="2">DJ080</strain>
    </source>
</reference>
<proteinExistence type="predicted"/>
<organism evidence="2 3">
    <name type="scientific">Clostridium beijerinckii</name>
    <name type="common">Clostridium MP</name>
    <dbReference type="NCBI Taxonomy" id="1520"/>
    <lineage>
        <taxon>Bacteria</taxon>
        <taxon>Bacillati</taxon>
        <taxon>Bacillota</taxon>
        <taxon>Clostridia</taxon>
        <taxon>Eubacteriales</taxon>
        <taxon>Clostridiaceae</taxon>
        <taxon>Clostridium</taxon>
    </lineage>
</organism>
<sequence>MNKYLFETGYSDFLLSIQGVGIVTAASFLAEIGDISKYDDYKQIRKIAGLNLKETSSGMKKGKTKISKRGRPNLRSVLYQASMIMVAKNRAFKEIYEQLTKRQENKLTGKQAIVALSVRLIKVMYTLCTKKVMYSHDKVHGLNSYQQVA</sequence>
<dbReference type="GO" id="GO:0006313">
    <property type="term" value="P:DNA transposition"/>
    <property type="evidence" value="ECO:0007669"/>
    <property type="project" value="InterPro"/>
</dbReference>
<dbReference type="InterPro" id="IPR047650">
    <property type="entry name" value="Transpos_IS110"/>
</dbReference>
<dbReference type="InterPro" id="IPR003346">
    <property type="entry name" value="Transposase_20"/>
</dbReference>
<dbReference type="GO" id="GO:0003677">
    <property type="term" value="F:DNA binding"/>
    <property type="evidence" value="ECO:0007669"/>
    <property type="project" value="InterPro"/>
</dbReference>
<feature type="domain" description="Transposase IS116/IS110/IS902 C-terminal" evidence="1">
    <location>
        <begin position="13"/>
        <end position="97"/>
    </location>
</feature>
<dbReference type="GO" id="GO:0004803">
    <property type="term" value="F:transposase activity"/>
    <property type="evidence" value="ECO:0007669"/>
    <property type="project" value="InterPro"/>
</dbReference>
<reference evidence="2" key="1">
    <citation type="submission" date="2020-05" db="EMBL/GenBank/DDBJ databases">
        <authorList>
            <person name="Brown S."/>
            <person name="Huntemann M."/>
            <person name="Clum A."/>
            <person name="Spunde A."/>
            <person name="Palaniappan K."/>
            <person name="Ritter S."/>
            <person name="Mikhailova N."/>
            <person name="Chen I.-M."/>
            <person name="Stamatis D."/>
            <person name="Reddy T."/>
            <person name="O'Malley R."/>
            <person name="Daum C."/>
            <person name="Shapiro N."/>
            <person name="Ivanova N."/>
            <person name="Kyrpides N."/>
            <person name="Woyke T."/>
        </authorList>
    </citation>
    <scope>NUCLEOTIDE SEQUENCE</scope>
    <source>
        <strain evidence="2">DJ080</strain>
    </source>
</reference>
<name>A0AAX0B2Q5_CLOBE</name>
<evidence type="ECO:0000313" key="2">
    <source>
        <dbReference type="EMBL" id="NRT88968.1"/>
    </source>
</evidence>
<gene>
    <name evidence="2" type="ORF">B0H41_002647</name>
</gene>
<dbReference type="Proteomes" id="UP001193748">
    <property type="component" value="Unassembled WGS sequence"/>
</dbReference>
<dbReference type="PANTHER" id="PTHR33055:SF13">
    <property type="entry name" value="TRANSPOSASE"/>
    <property type="match status" value="1"/>
</dbReference>
<dbReference type="PANTHER" id="PTHR33055">
    <property type="entry name" value="TRANSPOSASE FOR INSERTION SEQUENCE ELEMENT IS1111A"/>
    <property type="match status" value="1"/>
</dbReference>
<dbReference type="EMBL" id="JABSWW010000001">
    <property type="protein sequence ID" value="NRT88968.1"/>
    <property type="molecule type" value="Genomic_DNA"/>
</dbReference>
<comment type="caution">
    <text evidence="2">The sequence shown here is derived from an EMBL/GenBank/DDBJ whole genome shotgun (WGS) entry which is preliminary data.</text>
</comment>
<evidence type="ECO:0000313" key="3">
    <source>
        <dbReference type="Proteomes" id="UP001193748"/>
    </source>
</evidence>
<protein>
    <submittedName>
        <fullName evidence="2">Transposase</fullName>
    </submittedName>
</protein>
<dbReference type="SUPFAM" id="SSF47807">
    <property type="entry name" value="5' to 3' exonuclease, C-terminal subdomain"/>
    <property type="match status" value="1"/>
</dbReference>
<dbReference type="Pfam" id="PF02371">
    <property type="entry name" value="Transposase_20"/>
    <property type="match status" value="1"/>
</dbReference>
<dbReference type="AlphaFoldDB" id="A0AAX0B2Q5"/>